<dbReference type="InterPro" id="IPR014914">
    <property type="entry name" value="RES_dom"/>
</dbReference>
<proteinExistence type="predicted"/>
<dbReference type="STRING" id="662367.SAMN05216167_10850"/>
<dbReference type="OrthoDB" id="9789501at2"/>
<dbReference type="Pfam" id="PF08808">
    <property type="entry name" value="RES"/>
    <property type="match status" value="1"/>
</dbReference>
<dbReference type="RefSeq" id="WP_093829358.1">
    <property type="nucleotide sequence ID" value="NZ_FOLQ01000008.1"/>
</dbReference>
<dbReference type="Proteomes" id="UP000198598">
    <property type="component" value="Unassembled WGS sequence"/>
</dbReference>
<protein>
    <submittedName>
        <fullName evidence="2">RES domain-containing protein</fullName>
    </submittedName>
</protein>
<name>A0A1I1VZ50_9BACT</name>
<sequence length="153" mass="17537">MEIFRVTRQKYSTDLSGNGAAVNGGRWNEIGKPVLYAASSRSLAILETLVHLRQPQPPPDYRVMVLYVPDNVSLASVTDRQLPGTWKTDETCTQQVGGQWLKENEYLLLRVPSVIVKAEYNYLLNPAQEFFTEVQIMAIETIEFEPRFFQKLR</sequence>
<evidence type="ECO:0000259" key="1">
    <source>
        <dbReference type="SMART" id="SM00953"/>
    </source>
</evidence>
<dbReference type="AlphaFoldDB" id="A0A1I1VZ50"/>
<dbReference type="EMBL" id="FOLQ01000008">
    <property type="protein sequence ID" value="SFD88105.1"/>
    <property type="molecule type" value="Genomic_DNA"/>
</dbReference>
<organism evidence="2 3">
    <name type="scientific">Spirosoma endophyticum</name>
    <dbReference type="NCBI Taxonomy" id="662367"/>
    <lineage>
        <taxon>Bacteria</taxon>
        <taxon>Pseudomonadati</taxon>
        <taxon>Bacteroidota</taxon>
        <taxon>Cytophagia</taxon>
        <taxon>Cytophagales</taxon>
        <taxon>Cytophagaceae</taxon>
        <taxon>Spirosoma</taxon>
    </lineage>
</organism>
<evidence type="ECO:0000313" key="3">
    <source>
        <dbReference type="Proteomes" id="UP000198598"/>
    </source>
</evidence>
<reference evidence="2 3" key="1">
    <citation type="submission" date="2016-10" db="EMBL/GenBank/DDBJ databases">
        <authorList>
            <person name="de Groot N.N."/>
        </authorList>
    </citation>
    <scope>NUCLEOTIDE SEQUENCE [LARGE SCALE GENOMIC DNA]</scope>
    <source>
        <strain evidence="2 3">DSM 26130</strain>
    </source>
</reference>
<evidence type="ECO:0000313" key="2">
    <source>
        <dbReference type="EMBL" id="SFD88105.1"/>
    </source>
</evidence>
<keyword evidence="3" id="KW-1185">Reference proteome</keyword>
<accession>A0A1I1VZ50</accession>
<feature type="domain" description="RES" evidence="1">
    <location>
        <begin position="14"/>
        <end position="137"/>
    </location>
</feature>
<dbReference type="SMART" id="SM00953">
    <property type="entry name" value="RES"/>
    <property type="match status" value="1"/>
</dbReference>
<gene>
    <name evidence="2" type="ORF">SAMN05216167_10850</name>
</gene>